<evidence type="ECO:0000313" key="1">
    <source>
        <dbReference type="EMBL" id="AIM41342.1"/>
    </source>
</evidence>
<protein>
    <submittedName>
        <fullName evidence="1">Uncharacterized protein</fullName>
    </submittedName>
</protein>
<accession>A0A088FCG8</accession>
<proteinExistence type="predicted"/>
<name>A0A088FCG8_9BACT</name>
<dbReference type="AlphaFoldDB" id="A0A088FCG8"/>
<organism evidence="1">
    <name type="scientific">Candidatus Magnetobacterium casense</name>
    <dbReference type="NCBI Taxonomy" id="1455061"/>
    <lineage>
        <taxon>Bacteria</taxon>
        <taxon>Pseudomonadati</taxon>
        <taxon>Nitrospirota</taxon>
        <taxon>Thermodesulfovibrionia</taxon>
        <taxon>Thermodesulfovibrionales</taxon>
        <taxon>Candidatus Magnetobacteriaceae</taxon>
        <taxon>Candidatus Magnetobacterium</taxon>
    </lineage>
</organism>
<gene>
    <name evidence="1" type="ORF">Mcas_0747</name>
</gene>
<dbReference type="EMBL" id="KM433674">
    <property type="protein sequence ID" value="AIM41342.1"/>
    <property type="molecule type" value="Genomic_DNA"/>
</dbReference>
<reference evidence="1" key="1">
    <citation type="journal article" date="2014" name="ISME J.">
        <title>Genomic insights into the uncultured genus 'Candidatus Magnetobacterium' in the phylum Nitrospirae.</title>
        <authorList>
            <person name="Lin W."/>
            <person name="Deng A."/>
            <person name="Wang Z."/>
            <person name="Li Y."/>
            <person name="Wen T."/>
            <person name="Wu L.F."/>
            <person name="Wu M."/>
            <person name="Pan Y."/>
        </authorList>
    </citation>
    <scope>NUCLEOTIDE SEQUENCE</scope>
    <source>
        <strain evidence="1">MYR-1</strain>
    </source>
</reference>
<sequence>MVSEFSAIQEYECLKSDREEFFQMLDEIRQQVKGVDPQELDRAIEEAVMEAKKAELTTVSA</sequence>
<dbReference type="RefSeq" id="WP_040335351.1">
    <property type="nucleotide sequence ID" value="NZ_JMFO01000016.1"/>
</dbReference>